<name>A0ABR2HQW0_9PEZI</name>
<comment type="caution">
    <text evidence="3">The sequence shown here is derived from an EMBL/GenBank/DDBJ whole genome shotgun (WGS) entry which is preliminary data.</text>
</comment>
<keyword evidence="4" id="KW-1185">Reference proteome</keyword>
<feature type="chain" id="PRO_5045245063" evidence="2">
    <location>
        <begin position="21"/>
        <end position="221"/>
    </location>
</feature>
<dbReference type="PANTHER" id="PTHR28156:SF1">
    <property type="entry name" value="FAS1 DOMAIN-CONTAINING PROTEIN YDR262W"/>
    <property type="match status" value="1"/>
</dbReference>
<organism evidence="3 4">
    <name type="scientific">Apiospora arundinis</name>
    <dbReference type="NCBI Taxonomy" id="335852"/>
    <lineage>
        <taxon>Eukaryota</taxon>
        <taxon>Fungi</taxon>
        <taxon>Dikarya</taxon>
        <taxon>Ascomycota</taxon>
        <taxon>Pezizomycotina</taxon>
        <taxon>Sordariomycetes</taxon>
        <taxon>Xylariomycetidae</taxon>
        <taxon>Amphisphaeriales</taxon>
        <taxon>Apiosporaceae</taxon>
        <taxon>Apiospora</taxon>
    </lineage>
</organism>
<reference evidence="3 4" key="1">
    <citation type="journal article" date="2024" name="IMA Fungus">
        <title>Apiospora arundinis, a panoply of carbohydrate-active enzymes and secondary metabolites.</title>
        <authorList>
            <person name="Sorensen T."/>
            <person name="Petersen C."/>
            <person name="Muurmann A.T."/>
            <person name="Christiansen J.V."/>
            <person name="Brundto M.L."/>
            <person name="Overgaard C.K."/>
            <person name="Boysen A.T."/>
            <person name="Wollenberg R.D."/>
            <person name="Larsen T.O."/>
            <person name="Sorensen J.L."/>
            <person name="Nielsen K.L."/>
            <person name="Sondergaard T.E."/>
        </authorList>
    </citation>
    <scope>NUCLEOTIDE SEQUENCE [LARGE SCALE GENOMIC DNA]</scope>
    <source>
        <strain evidence="3 4">AAU 773</strain>
    </source>
</reference>
<sequence length="221" mass="24792">MKPYILYVFHLLAALSFTQGVVHSPIRTSDEIDPALTGVDKAQQQHPIMASSSDQPRVQQQSNVMLSDAMGRDRSINIFASMTRDIAAIEQRLEDPSQNSTVLAPLNSKIDALPRKPWEDARDYETYGTATAYEGDEGRDRAQRNLRKFAEAHIVPVSHWPEGKKAKSLLEGDKEIWWESKGGKKLIHPGGIEVNSVFKVGNGELWVISESSINWDLMSYQ</sequence>
<evidence type="ECO:0000313" key="4">
    <source>
        <dbReference type="Proteomes" id="UP001390339"/>
    </source>
</evidence>
<feature type="signal peptide" evidence="2">
    <location>
        <begin position="1"/>
        <end position="20"/>
    </location>
</feature>
<dbReference type="Proteomes" id="UP001390339">
    <property type="component" value="Unassembled WGS sequence"/>
</dbReference>
<dbReference type="InterPro" id="IPR036378">
    <property type="entry name" value="FAS1_dom_sf"/>
</dbReference>
<protein>
    <submittedName>
        <fullName evidence="3">FAS1 domain-containing protein</fullName>
    </submittedName>
</protein>
<proteinExistence type="predicted"/>
<evidence type="ECO:0000256" key="2">
    <source>
        <dbReference type="SAM" id="SignalP"/>
    </source>
</evidence>
<dbReference type="PANTHER" id="PTHR28156">
    <property type="entry name" value="FAS1 DOMAIN-CONTAINING PROTEIN YDR262W"/>
    <property type="match status" value="1"/>
</dbReference>
<evidence type="ECO:0000313" key="3">
    <source>
        <dbReference type="EMBL" id="KAK8851353.1"/>
    </source>
</evidence>
<dbReference type="EMBL" id="JAPCWZ010000009">
    <property type="protein sequence ID" value="KAK8851353.1"/>
    <property type="molecule type" value="Genomic_DNA"/>
</dbReference>
<dbReference type="InterPro" id="IPR040200">
    <property type="entry name" value="Mug57-like"/>
</dbReference>
<dbReference type="SUPFAM" id="SSF82153">
    <property type="entry name" value="FAS1 domain"/>
    <property type="match status" value="1"/>
</dbReference>
<evidence type="ECO:0000256" key="1">
    <source>
        <dbReference type="ARBA" id="ARBA00022729"/>
    </source>
</evidence>
<gene>
    <name evidence="3" type="ORF">PGQ11_013832</name>
</gene>
<accession>A0ABR2HQW0</accession>
<keyword evidence="1 2" id="KW-0732">Signal</keyword>